<proteinExistence type="predicted"/>
<sequence>MFIQILLTKGLSASNKITTSFSQTNNSNNANFDIKLPNSVSTTYDNRGWYVVFREYANGKAGNLQYVTGTNNGVANYDDLNFITKLSVDSVTSHLKVLFEITNNGNSPKTIDVGVFADIFIDKDDFAKITPLQGNRGFTMIDQSSGKKLTLLLKDSKDVTNVDTFFYGGKDDSYMTDEKRYTTDKFPYFKNMDYVTNYEGDYDSVFSFSWQKKTINPQETLSLSVVAGADADTSTPPYIKLTKEINERYNKNDKITVQFDVYEFDYQYDNSEFVKVYYEFDGKKLL</sequence>
<dbReference type="AlphaFoldDB" id="A2EM97"/>
<reference evidence="1" key="1">
    <citation type="submission" date="2006-10" db="EMBL/GenBank/DDBJ databases">
        <authorList>
            <person name="Amadeo P."/>
            <person name="Zhao Q."/>
            <person name="Wortman J."/>
            <person name="Fraser-Liggett C."/>
            <person name="Carlton J."/>
        </authorList>
    </citation>
    <scope>NUCLEOTIDE SEQUENCE</scope>
    <source>
        <strain evidence="1">G3</strain>
    </source>
</reference>
<reference evidence="1" key="2">
    <citation type="journal article" date="2007" name="Science">
        <title>Draft genome sequence of the sexually transmitted pathogen Trichomonas vaginalis.</title>
        <authorList>
            <person name="Carlton J.M."/>
            <person name="Hirt R.P."/>
            <person name="Silva J.C."/>
            <person name="Delcher A.L."/>
            <person name="Schatz M."/>
            <person name="Zhao Q."/>
            <person name="Wortman J.R."/>
            <person name="Bidwell S.L."/>
            <person name="Alsmark U.C.M."/>
            <person name="Besteiro S."/>
            <person name="Sicheritz-Ponten T."/>
            <person name="Noel C.J."/>
            <person name="Dacks J.B."/>
            <person name="Foster P.G."/>
            <person name="Simillion C."/>
            <person name="Van de Peer Y."/>
            <person name="Miranda-Saavedra D."/>
            <person name="Barton G.J."/>
            <person name="Westrop G.D."/>
            <person name="Mueller S."/>
            <person name="Dessi D."/>
            <person name="Fiori P.L."/>
            <person name="Ren Q."/>
            <person name="Paulsen I."/>
            <person name="Zhang H."/>
            <person name="Bastida-Corcuera F.D."/>
            <person name="Simoes-Barbosa A."/>
            <person name="Brown M.T."/>
            <person name="Hayes R.D."/>
            <person name="Mukherjee M."/>
            <person name="Okumura C.Y."/>
            <person name="Schneider R."/>
            <person name="Smith A.J."/>
            <person name="Vanacova S."/>
            <person name="Villalvazo M."/>
            <person name="Haas B.J."/>
            <person name="Pertea M."/>
            <person name="Feldblyum T.V."/>
            <person name="Utterback T.R."/>
            <person name="Shu C.L."/>
            <person name="Osoegawa K."/>
            <person name="de Jong P.J."/>
            <person name="Hrdy I."/>
            <person name="Horvathova L."/>
            <person name="Zubacova Z."/>
            <person name="Dolezal P."/>
            <person name="Malik S.B."/>
            <person name="Logsdon J.M. Jr."/>
            <person name="Henze K."/>
            <person name="Gupta A."/>
            <person name="Wang C.C."/>
            <person name="Dunne R.L."/>
            <person name="Upcroft J.A."/>
            <person name="Upcroft P."/>
            <person name="White O."/>
            <person name="Salzberg S.L."/>
            <person name="Tang P."/>
            <person name="Chiu C.-H."/>
            <person name="Lee Y.-S."/>
            <person name="Embley T.M."/>
            <person name="Coombs G.H."/>
            <person name="Mottram J.C."/>
            <person name="Tachezy J."/>
            <person name="Fraser-Liggett C.M."/>
            <person name="Johnson P.J."/>
        </authorList>
    </citation>
    <scope>NUCLEOTIDE SEQUENCE [LARGE SCALE GENOMIC DNA]</scope>
    <source>
        <strain evidence="1">G3</strain>
    </source>
</reference>
<dbReference type="EMBL" id="DS113429">
    <property type="protein sequence ID" value="EAY06209.1"/>
    <property type="molecule type" value="Genomic_DNA"/>
</dbReference>
<dbReference type="InParanoid" id="A2EM97"/>
<gene>
    <name evidence="1" type="ORF">TVAG_470520</name>
</gene>
<evidence type="ECO:0000313" key="2">
    <source>
        <dbReference type="Proteomes" id="UP000001542"/>
    </source>
</evidence>
<name>A2EM97_TRIV3</name>
<dbReference type="RefSeq" id="XP_001318432.1">
    <property type="nucleotide sequence ID" value="XM_001318397.1"/>
</dbReference>
<keyword evidence="2" id="KW-1185">Reference proteome</keyword>
<protein>
    <submittedName>
        <fullName evidence="1">Uncharacterized protein</fullName>
    </submittedName>
</protein>
<accession>A2EM97</accession>
<dbReference type="Proteomes" id="UP000001542">
    <property type="component" value="Unassembled WGS sequence"/>
</dbReference>
<dbReference type="KEGG" id="tva:4764074"/>
<evidence type="ECO:0000313" key="1">
    <source>
        <dbReference type="EMBL" id="EAY06209.1"/>
    </source>
</evidence>
<dbReference type="VEuPathDB" id="TrichDB:TVAG_470520"/>
<dbReference type="VEuPathDB" id="TrichDB:TVAGG3_0719810"/>
<organism evidence="1 2">
    <name type="scientific">Trichomonas vaginalis (strain ATCC PRA-98 / G3)</name>
    <dbReference type="NCBI Taxonomy" id="412133"/>
    <lineage>
        <taxon>Eukaryota</taxon>
        <taxon>Metamonada</taxon>
        <taxon>Parabasalia</taxon>
        <taxon>Trichomonadida</taxon>
        <taxon>Trichomonadidae</taxon>
        <taxon>Trichomonas</taxon>
    </lineage>
</organism>